<dbReference type="SUPFAM" id="SSF51905">
    <property type="entry name" value="FAD/NAD(P)-binding domain"/>
    <property type="match status" value="1"/>
</dbReference>
<organism evidence="5 6">
    <name type="scientific">Nocardioides phosphati</name>
    <dbReference type="NCBI Taxonomy" id="1867775"/>
    <lineage>
        <taxon>Bacteria</taxon>
        <taxon>Bacillati</taxon>
        <taxon>Actinomycetota</taxon>
        <taxon>Actinomycetes</taxon>
        <taxon>Propionibacteriales</taxon>
        <taxon>Nocardioidaceae</taxon>
        <taxon>Nocardioides</taxon>
    </lineage>
</organism>
<evidence type="ECO:0000259" key="4">
    <source>
        <dbReference type="Pfam" id="PF01593"/>
    </source>
</evidence>
<keyword evidence="6" id="KW-1185">Reference proteome</keyword>
<dbReference type="InterPro" id="IPR002937">
    <property type="entry name" value="Amino_oxidase"/>
</dbReference>
<proteinExistence type="inferred from homology"/>
<sequence>MKTYDTVVVGAGATGLTCAWRLAEAGQDVLVLEARDRVGGRLRTEDHNGSDFEIGGQWVSPDQEALIALLEELGLETYSRFREGESLYVDAAGVARRFTGEDLPVEEQTAKEIDRLIGVVDDLAAQMDPDRPWEHPQAAELDAVSFAQWLDAQTTDAEARDNIALYLGPAMLTKPTHSFSALTAVLMSASAGSFTHLVDADFILDKRVVGGLASVPAALAERLGERVRLSADVTHVDWSESGAVVTVDGEQIATRNVVLALPPTHVRRIRITPELPAEHRHAREHQSFGLVIKVQAEYDTPFWREAGRSGTGFGPWQLVHEVYDNTLHGKETGTLVGFVSDLNADAMGRLSADERQAAILASLASYFGDAALTPRTYVESDWQHQELTGGAYATSFDVGSLTRWGAKLHEPVGPIRFGSSDIAGHGFQHVDGAVRMGTRLAQQLLEQPSLGS</sequence>
<reference evidence="6" key="1">
    <citation type="journal article" date="2019" name="Int. J. Syst. Evol. Microbiol.">
        <title>The Global Catalogue of Microorganisms (GCM) 10K type strain sequencing project: providing services to taxonomists for standard genome sequencing and annotation.</title>
        <authorList>
            <consortium name="The Broad Institute Genomics Platform"/>
            <consortium name="The Broad Institute Genome Sequencing Center for Infectious Disease"/>
            <person name="Wu L."/>
            <person name="Ma J."/>
        </authorList>
    </citation>
    <scope>NUCLEOTIDE SEQUENCE [LARGE SCALE GENOMIC DNA]</scope>
    <source>
        <strain evidence="6">CGMCC 4.7371</strain>
    </source>
</reference>
<dbReference type="InterPro" id="IPR036188">
    <property type="entry name" value="FAD/NAD-bd_sf"/>
</dbReference>
<dbReference type="EMBL" id="BMNI01000003">
    <property type="protein sequence ID" value="GGO88451.1"/>
    <property type="molecule type" value="Genomic_DNA"/>
</dbReference>
<comment type="similarity">
    <text evidence="2">Belongs to the flavin monoamine oxidase family.</text>
</comment>
<protein>
    <submittedName>
        <fullName evidence="5">Putrescine oxidase</fullName>
    </submittedName>
</protein>
<dbReference type="PANTHER" id="PTHR43563:SF1">
    <property type="entry name" value="AMINE OXIDASE [FLAVIN-CONTAINING] B"/>
    <property type="match status" value="1"/>
</dbReference>
<dbReference type="PANTHER" id="PTHR43563">
    <property type="entry name" value="AMINE OXIDASE"/>
    <property type="match status" value="1"/>
</dbReference>
<dbReference type="RefSeq" id="WP_188783437.1">
    <property type="nucleotide sequence ID" value="NZ_BMNI01000003.1"/>
</dbReference>
<comment type="cofactor">
    <cofactor evidence="1">
        <name>FAD</name>
        <dbReference type="ChEBI" id="CHEBI:57692"/>
    </cofactor>
</comment>
<evidence type="ECO:0000256" key="1">
    <source>
        <dbReference type="ARBA" id="ARBA00001974"/>
    </source>
</evidence>
<evidence type="ECO:0000313" key="5">
    <source>
        <dbReference type="EMBL" id="GGO88451.1"/>
    </source>
</evidence>
<evidence type="ECO:0000256" key="3">
    <source>
        <dbReference type="ARBA" id="ARBA00023002"/>
    </source>
</evidence>
<dbReference type="Pfam" id="PF01593">
    <property type="entry name" value="Amino_oxidase"/>
    <property type="match status" value="1"/>
</dbReference>
<keyword evidence="3" id="KW-0560">Oxidoreductase</keyword>
<dbReference type="Gene3D" id="3.50.50.60">
    <property type="entry name" value="FAD/NAD(P)-binding domain"/>
    <property type="match status" value="1"/>
</dbReference>
<dbReference type="PRINTS" id="PR00757">
    <property type="entry name" value="AMINEOXDASEF"/>
</dbReference>
<gene>
    <name evidence="5" type="ORF">GCM10011584_15470</name>
</gene>
<dbReference type="InterPro" id="IPR050703">
    <property type="entry name" value="Flavin_MAO"/>
</dbReference>
<dbReference type="SUPFAM" id="SSF54373">
    <property type="entry name" value="FAD-linked reductases, C-terminal domain"/>
    <property type="match status" value="1"/>
</dbReference>
<feature type="domain" description="Amine oxidase" evidence="4">
    <location>
        <begin position="14"/>
        <end position="445"/>
    </location>
</feature>
<comment type="caution">
    <text evidence="5">The sequence shown here is derived from an EMBL/GenBank/DDBJ whole genome shotgun (WGS) entry which is preliminary data.</text>
</comment>
<evidence type="ECO:0000313" key="6">
    <source>
        <dbReference type="Proteomes" id="UP000655410"/>
    </source>
</evidence>
<name>A0ABQ2NB22_9ACTN</name>
<accession>A0ABQ2NB22</accession>
<dbReference type="Proteomes" id="UP000655410">
    <property type="component" value="Unassembled WGS sequence"/>
</dbReference>
<evidence type="ECO:0000256" key="2">
    <source>
        <dbReference type="ARBA" id="ARBA00005995"/>
    </source>
</evidence>
<dbReference type="InterPro" id="IPR001613">
    <property type="entry name" value="Flavin_amine_oxidase"/>
</dbReference>